<evidence type="ECO:0000256" key="2">
    <source>
        <dbReference type="ARBA" id="ARBA00074555"/>
    </source>
</evidence>
<evidence type="ECO:0000313" key="5">
    <source>
        <dbReference type="EMBL" id="GEN03420.1"/>
    </source>
</evidence>
<dbReference type="Gene3D" id="3.20.20.30">
    <property type="entry name" value="Luciferase-like domain"/>
    <property type="match status" value="1"/>
</dbReference>
<evidence type="ECO:0000256" key="1">
    <source>
        <dbReference type="ARBA" id="ARBA00007789"/>
    </source>
</evidence>
<dbReference type="EMBL" id="BAMW01000011">
    <property type="protein sequence ID" value="GAN62601.1"/>
    <property type="molecule type" value="Genomic_DNA"/>
</dbReference>
<dbReference type="Proteomes" id="UP000321104">
    <property type="component" value="Unassembled WGS sequence"/>
</dbReference>
<organism evidence="5 7">
    <name type="scientific">Acetobacter indonesiensis</name>
    <dbReference type="NCBI Taxonomy" id="104101"/>
    <lineage>
        <taxon>Bacteria</taxon>
        <taxon>Pseudomonadati</taxon>
        <taxon>Pseudomonadota</taxon>
        <taxon>Alphaproteobacteria</taxon>
        <taxon>Acetobacterales</taxon>
        <taxon>Acetobacteraceae</taxon>
        <taxon>Acetobacter</taxon>
    </lineage>
</organism>
<feature type="domain" description="Luciferase-like" evidence="3">
    <location>
        <begin position="5"/>
        <end position="292"/>
    </location>
</feature>
<evidence type="ECO:0000313" key="4">
    <source>
        <dbReference type="EMBL" id="GAN62601.1"/>
    </source>
</evidence>
<dbReference type="PANTHER" id="PTHR30137:SF6">
    <property type="entry name" value="LUCIFERASE-LIKE MONOOXYGENASE"/>
    <property type="match status" value="1"/>
</dbReference>
<reference evidence="4 6" key="1">
    <citation type="submission" date="2012-11" db="EMBL/GenBank/DDBJ databases">
        <title>Whole genome sequence of Acetobacter indonesiensis 5H-1.</title>
        <authorList>
            <person name="Azuma Y."/>
            <person name="Higashiura N."/>
            <person name="Hirakawa H."/>
            <person name="Matsushita K."/>
        </authorList>
    </citation>
    <scope>NUCLEOTIDE SEQUENCE [LARGE SCALE GENOMIC DNA]</scope>
    <source>
        <strain evidence="4 6">5H-1</strain>
    </source>
</reference>
<accession>A0A6N3T646</accession>
<proteinExistence type="predicted"/>
<dbReference type="GO" id="GO:0005829">
    <property type="term" value="C:cytosol"/>
    <property type="evidence" value="ECO:0007669"/>
    <property type="project" value="TreeGrafter"/>
</dbReference>
<dbReference type="GO" id="GO:0004497">
    <property type="term" value="F:monooxygenase activity"/>
    <property type="evidence" value="ECO:0007669"/>
    <property type="project" value="UniProtKB-KW"/>
</dbReference>
<reference evidence="5 7" key="2">
    <citation type="submission" date="2019-07" db="EMBL/GenBank/DDBJ databases">
        <title>Whole genome shotgun sequence of Acetobacter indonesiensis NBRC 16471.</title>
        <authorList>
            <person name="Hosoyama A."/>
            <person name="Uohara A."/>
            <person name="Ohji S."/>
            <person name="Ichikawa N."/>
        </authorList>
    </citation>
    <scope>NUCLEOTIDE SEQUENCE [LARGE SCALE GENOMIC DNA]</scope>
    <source>
        <strain evidence="5 7">NBRC 16471</strain>
    </source>
</reference>
<keyword evidence="5" id="KW-0503">Monooxygenase</keyword>
<dbReference type="GO" id="GO:0016705">
    <property type="term" value="F:oxidoreductase activity, acting on paired donors, with incorporation or reduction of molecular oxygen"/>
    <property type="evidence" value="ECO:0007669"/>
    <property type="project" value="InterPro"/>
</dbReference>
<evidence type="ECO:0000313" key="7">
    <source>
        <dbReference type="Proteomes" id="UP000321104"/>
    </source>
</evidence>
<dbReference type="PANTHER" id="PTHR30137">
    <property type="entry name" value="LUCIFERASE-LIKE MONOOXYGENASE"/>
    <property type="match status" value="1"/>
</dbReference>
<dbReference type="Pfam" id="PF00296">
    <property type="entry name" value="Bac_luciferase"/>
    <property type="match status" value="1"/>
</dbReference>
<evidence type="ECO:0000259" key="3">
    <source>
        <dbReference type="Pfam" id="PF00296"/>
    </source>
</evidence>
<dbReference type="Proteomes" id="UP000032673">
    <property type="component" value="Unassembled WGS sequence"/>
</dbReference>
<dbReference type="AlphaFoldDB" id="A0A6N3T646"/>
<dbReference type="InterPro" id="IPR019949">
    <property type="entry name" value="CmoO-like"/>
</dbReference>
<dbReference type="InterPro" id="IPR050766">
    <property type="entry name" value="Bact_Lucif_Oxidored"/>
</dbReference>
<dbReference type="FunFam" id="3.20.20.30:FF:000002">
    <property type="entry name" value="LLM class flavin-dependent oxidoreductase"/>
    <property type="match status" value="1"/>
</dbReference>
<dbReference type="InterPro" id="IPR036661">
    <property type="entry name" value="Luciferase-like_sf"/>
</dbReference>
<dbReference type="SUPFAM" id="SSF51679">
    <property type="entry name" value="Bacterial luciferase-like"/>
    <property type="match status" value="1"/>
</dbReference>
<comment type="caution">
    <text evidence="5">The sequence shown here is derived from an EMBL/GenBank/DDBJ whole genome shotgun (WGS) entry which is preliminary data.</text>
</comment>
<dbReference type="InterPro" id="IPR011251">
    <property type="entry name" value="Luciferase-like_dom"/>
</dbReference>
<keyword evidence="6" id="KW-1185">Reference proteome</keyword>
<dbReference type="RefSeq" id="WP_048845143.1">
    <property type="nucleotide sequence ID" value="NZ_BAMW01000011.1"/>
</dbReference>
<keyword evidence="5" id="KW-0560">Oxidoreductase</keyword>
<dbReference type="EMBL" id="BJXQ01000007">
    <property type="protein sequence ID" value="GEN03420.1"/>
    <property type="molecule type" value="Genomic_DNA"/>
</dbReference>
<protein>
    <recommendedName>
        <fullName evidence="2">Luciferase-like monooxygenase</fullName>
    </recommendedName>
</protein>
<gene>
    <name evidence="4" type="ORF">Abin_011_007</name>
    <name evidence="5" type="ORF">AIN02nite_14450</name>
</gene>
<evidence type="ECO:0000313" key="6">
    <source>
        <dbReference type="Proteomes" id="UP000032673"/>
    </source>
</evidence>
<name>A0A6N3T646_9PROT</name>
<comment type="similarity">
    <text evidence="1">To bacterial alkanal monooxygenase alpha and beta chains.</text>
</comment>
<sequence>MTKLSILDLVMIGEDKDLATSLQDTVRLAQCAERSGYQRYWIAEHHSMPGIGSAATTLIMSHVAAHTSAIRVGSGGMMMPNHSPLIVAEQFGTLDTLYPGRIDLGVGRAPGSDSSAMRAIRGIFPQQRELSEDVTALLDYLADNGRQPARAIPGQHDVPLWILGSGLHGAELAATLGLPFAFASHFAPRHLLEAIALYRQHFRPSQYLAEPYVIAGCCVFAADTKEEAVFLASSHQKWVANLHSGRSGLLPKPVHNFMESLPVNMRTGLQQELAYSVIGTRKEVGNWLRAFAQQTSANELMIDARIYDPAARCRSFEIAAAALSASIPA</sequence>
<dbReference type="NCBIfam" id="TIGR03558">
    <property type="entry name" value="oxido_grp_1"/>
    <property type="match status" value="1"/>
</dbReference>